<dbReference type="InterPro" id="IPR006674">
    <property type="entry name" value="HD_domain"/>
</dbReference>
<dbReference type="InterPro" id="IPR003607">
    <property type="entry name" value="HD/PDEase_dom"/>
</dbReference>
<keyword evidence="1" id="KW-0812">Transmembrane</keyword>
<dbReference type="EMBL" id="JEOB01000004">
    <property type="protein sequence ID" value="EXM37470.1"/>
    <property type="molecule type" value="Genomic_DNA"/>
</dbReference>
<comment type="caution">
    <text evidence="4">The sequence shown here is derived from an EMBL/GenBank/DDBJ whole genome shotgun (WGS) entry which is preliminary data.</text>
</comment>
<keyword evidence="1" id="KW-0472">Membrane</keyword>
<dbReference type="PANTHER" id="PTHR45228:SF8">
    <property type="entry name" value="TWO-COMPONENT RESPONSE REGULATOR-RELATED"/>
    <property type="match status" value="1"/>
</dbReference>
<dbReference type="PANTHER" id="PTHR45228">
    <property type="entry name" value="CYCLIC DI-GMP PHOSPHODIESTERASE TM_0186-RELATED"/>
    <property type="match status" value="1"/>
</dbReference>
<protein>
    <submittedName>
        <fullName evidence="4">Chemotaxis protein CheY</fullName>
    </submittedName>
</protein>
<feature type="domain" description="HD-GYP" evidence="3">
    <location>
        <begin position="173"/>
        <end position="370"/>
    </location>
</feature>
<dbReference type="InterPro" id="IPR037522">
    <property type="entry name" value="HD_GYP_dom"/>
</dbReference>
<evidence type="ECO:0000313" key="5">
    <source>
        <dbReference type="Proteomes" id="UP000021369"/>
    </source>
</evidence>
<dbReference type="InterPro" id="IPR052020">
    <property type="entry name" value="Cyclic_di-GMP/3'3'-cGAMP_PDE"/>
</dbReference>
<dbReference type="OrthoDB" id="9804747at2"/>
<organism evidence="4 5">
    <name type="scientific">Ruminococcus albus SY3</name>
    <dbReference type="NCBI Taxonomy" id="1341156"/>
    <lineage>
        <taxon>Bacteria</taxon>
        <taxon>Bacillati</taxon>
        <taxon>Bacillota</taxon>
        <taxon>Clostridia</taxon>
        <taxon>Eubacteriales</taxon>
        <taxon>Oscillospiraceae</taxon>
        <taxon>Ruminococcus</taxon>
    </lineage>
</organism>
<sequence>MEENELTGMLEHIETIGERFSRIMNVLIIGFLISAVLSFLCAAGALIYDKLPEKFAKSLYIREFDLNAFNLTIASDSLDEYYVAGIGYFIYSLYSALVVMILSFYRKLVNAVVGKGQPFTQEAGRMMKKYSYLTLLFIISGNPVVTILMFMILRLFAVLFEYGVYLQKKANETNRIQEEIIVSFAEITENKSGQTGQHIRRVAEYSKIIAAEMGLEADKVQLIGLASTMHDIGKLIVPSEILDKPGRLNDEEFATIKTHTTYGAALLSRVEGDIMQLSKTIALEHHERVDGKGYPLGKEGHAIAPESRIVAVADVYDALTSRRSYKKAWDPKDAYNEIVKNSGTQFDEEVIDAFKSAYDKIEEARKRYADKDTVEDGQL</sequence>
<accession>A0A011WKA9</accession>
<dbReference type="RefSeq" id="WP_051506558.1">
    <property type="nucleotide sequence ID" value="NZ_JEOB01000004.1"/>
</dbReference>
<feature type="transmembrane region" description="Helical" evidence="1">
    <location>
        <begin position="135"/>
        <end position="160"/>
    </location>
</feature>
<proteinExistence type="predicted"/>
<dbReference type="Pfam" id="PF13487">
    <property type="entry name" value="HD_5"/>
    <property type="match status" value="1"/>
</dbReference>
<evidence type="ECO:0000313" key="4">
    <source>
        <dbReference type="EMBL" id="EXM37470.1"/>
    </source>
</evidence>
<feature type="transmembrane region" description="Helical" evidence="1">
    <location>
        <begin position="81"/>
        <end position="105"/>
    </location>
</feature>
<evidence type="ECO:0000256" key="1">
    <source>
        <dbReference type="SAM" id="Phobius"/>
    </source>
</evidence>
<name>A0A011WKA9_RUMAL</name>
<dbReference type="AlphaFoldDB" id="A0A011WKA9"/>
<dbReference type="Gene3D" id="1.10.3210.10">
    <property type="entry name" value="Hypothetical protein af1432"/>
    <property type="match status" value="1"/>
</dbReference>
<feature type="transmembrane region" description="Helical" evidence="1">
    <location>
        <begin position="26"/>
        <end position="48"/>
    </location>
</feature>
<reference evidence="4 5" key="1">
    <citation type="submission" date="2013-06" db="EMBL/GenBank/DDBJ databases">
        <title>Rumen cellulosomics: divergent fiber-degrading strategies revealed by comparative genome-wide analysis of six Ruminococcal strains.</title>
        <authorList>
            <person name="Dassa B."/>
            <person name="Borovok I."/>
            <person name="Lamed R."/>
            <person name="Flint H."/>
            <person name="Yeoman C.J."/>
            <person name="White B."/>
            <person name="Bayer E.A."/>
        </authorList>
    </citation>
    <scope>NUCLEOTIDE SEQUENCE [LARGE SCALE GENOMIC DNA]</scope>
    <source>
        <strain evidence="4 5">SY3</strain>
    </source>
</reference>
<keyword evidence="1" id="KW-1133">Transmembrane helix</keyword>
<feature type="domain" description="HD" evidence="2">
    <location>
        <begin position="195"/>
        <end position="319"/>
    </location>
</feature>
<dbReference type="SUPFAM" id="SSF109604">
    <property type="entry name" value="HD-domain/PDEase-like"/>
    <property type="match status" value="1"/>
</dbReference>
<dbReference type="SMART" id="SM00471">
    <property type="entry name" value="HDc"/>
    <property type="match status" value="1"/>
</dbReference>
<dbReference type="PROSITE" id="PS51831">
    <property type="entry name" value="HD"/>
    <property type="match status" value="1"/>
</dbReference>
<evidence type="ECO:0000259" key="2">
    <source>
        <dbReference type="PROSITE" id="PS51831"/>
    </source>
</evidence>
<evidence type="ECO:0000259" key="3">
    <source>
        <dbReference type="PROSITE" id="PS51832"/>
    </source>
</evidence>
<gene>
    <name evidence="4" type="ORF">RASY3_12800</name>
</gene>
<dbReference type="PATRIC" id="fig|1341156.4.peg.3585"/>
<dbReference type="CDD" id="cd00077">
    <property type="entry name" value="HDc"/>
    <property type="match status" value="1"/>
</dbReference>
<dbReference type="Proteomes" id="UP000021369">
    <property type="component" value="Unassembled WGS sequence"/>
</dbReference>
<dbReference type="PROSITE" id="PS51832">
    <property type="entry name" value="HD_GYP"/>
    <property type="match status" value="1"/>
</dbReference>
<keyword evidence="5" id="KW-1185">Reference proteome</keyword>